<sequence length="271" mass="32686">MKTSNKSKKKNFRLLKVLDDETVLYNDIKAVEKKLQEWEKPVNIQLLKQSRPNTYKIQNRNKNPSNEFQNFLLHNGGHTGGWLEHDHLLFLRERKKYKDKEKFLDSLQHILPDLSYDDLVRHENWYVKYETLKNSLKDAIQKWKEEKVAKENNNGNLERKNNEENDKKKSNKVLANQLKIAERIKEWKFLERKKNNQLRAELKSKSKMEKLNLNKPSFDFLLPRDPDRVFKPTAIWTLHCLPEEKKEKPNQLIDLNKIPHLMIPEWRRELK</sequence>
<reference evidence="3" key="2">
    <citation type="submission" date="2007-04" db="EMBL/GenBank/DDBJ databases">
        <title>The genome of the human body louse.</title>
        <authorList>
            <consortium name="The Human Body Louse Genome Consortium"/>
            <person name="Kirkness E."/>
            <person name="Walenz B."/>
            <person name="Hass B."/>
            <person name="Bruggner R."/>
            <person name="Strausberg R."/>
        </authorList>
    </citation>
    <scope>NUCLEOTIDE SEQUENCE</scope>
    <source>
        <strain evidence="3">USDA</strain>
    </source>
</reference>
<dbReference type="HOGENOM" id="CLU_1027813_0_0_1"/>
<evidence type="ECO:0008006" key="6">
    <source>
        <dbReference type="Google" id="ProtNLM"/>
    </source>
</evidence>
<dbReference type="EMBL" id="AAZO01004317">
    <property type="status" value="NOT_ANNOTATED_CDS"/>
    <property type="molecule type" value="Genomic_DNA"/>
</dbReference>
<dbReference type="VEuPathDB" id="VectorBase:PHUM370950"/>
<dbReference type="RefSeq" id="XP_002428227.1">
    <property type="nucleotide sequence ID" value="XM_002428182.1"/>
</dbReference>
<keyword evidence="5" id="KW-1185">Reference proteome</keyword>
<evidence type="ECO:0000256" key="1">
    <source>
        <dbReference type="ARBA" id="ARBA00023054"/>
    </source>
</evidence>
<evidence type="ECO:0000313" key="3">
    <source>
        <dbReference type="EMBL" id="EEB15489.1"/>
    </source>
</evidence>
<dbReference type="eggNOG" id="ENOG502QUHE">
    <property type="taxonomic scope" value="Eukaryota"/>
</dbReference>
<dbReference type="InParanoid" id="E0VQ33"/>
<proteinExistence type="predicted"/>
<dbReference type="Proteomes" id="UP000009046">
    <property type="component" value="Unassembled WGS sequence"/>
</dbReference>
<feature type="region of interest" description="Disordered" evidence="2">
    <location>
        <begin position="151"/>
        <end position="171"/>
    </location>
</feature>
<dbReference type="KEGG" id="phu:Phum_PHUM370950"/>
<dbReference type="EMBL" id="DS235389">
    <property type="protein sequence ID" value="EEB15489.1"/>
    <property type="molecule type" value="Genomic_DNA"/>
</dbReference>
<dbReference type="AlphaFoldDB" id="E0VQ33"/>
<gene>
    <name evidence="4" type="primary">8233607</name>
    <name evidence="3" type="ORF">Phum_PHUM370950</name>
</gene>
<evidence type="ECO:0000313" key="5">
    <source>
        <dbReference type="Proteomes" id="UP000009046"/>
    </source>
</evidence>
<dbReference type="PANTHER" id="PTHR21549">
    <property type="entry name" value="MUTATED IN BLADDER CANCER 1"/>
    <property type="match status" value="1"/>
</dbReference>
<accession>E0VQ33</accession>
<dbReference type="EnsemblMetazoa" id="PHUM370950-RA">
    <property type="protein sequence ID" value="PHUM370950-PA"/>
    <property type="gene ID" value="PHUM370950"/>
</dbReference>
<keyword evidence="1" id="KW-0175">Coiled coil</keyword>
<name>E0VQ33_PEDHC</name>
<evidence type="ECO:0000313" key="4">
    <source>
        <dbReference type="EnsemblMetazoa" id="PHUM370950-PA"/>
    </source>
</evidence>
<evidence type="ECO:0000256" key="2">
    <source>
        <dbReference type="SAM" id="MobiDB-lite"/>
    </source>
</evidence>
<dbReference type="OrthoDB" id="2152435at2759"/>
<dbReference type="GeneID" id="8233607"/>
<dbReference type="InterPro" id="IPR039902">
    <property type="entry name" value="CCDC148/CCDC112"/>
</dbReference>
<reference evidence="4" key="3">
    <citation type="submission" date="2020-05" db="UniProtKB">
        <authorList>
            <consortium name="EnsemblMetazoa"/>
        </authorList>
    </citation>
    <scope>IDENTIFICATION</scope>
    <source>
        <strain evidence="4">USDA</strain>
    </source>
</reference>
<dbReference type="PANTHER" id="PTHR21549:SF0">
    <property type="entry name" value="COILED-COIL DOMAIN-CONTAINING PROTEIN 112"/>
    <property type="match status" value="1"/>
</dbReference>
<organism>
    <name type="scientific">Pediculus humanus subsp. corporis</name>
    <name type="common">Body louse</name>
    <dbReference type="NCBI Taxonomy" id="121224"/>
    <lineage>
        <taxon>Eukaryota</taxon>
        <taxon>Metazoa</taxon>
        <taxon>Ecdysozoa</taxon>
        <taxon>Arthropoda</taxon>
        <taxon>Hexapoda</taxon>
        <taxon>Insecta</taxon>
        <taxon>Pterygota</taxon>
        <taxon>Neoptera</taxon>
        <taxon>Paraneoptera</taxon>
        <taxon>Psocodea</taxon>
        <taxon>Troctomorpha</taxon>
        <taxon>Phthiraptera</taxon>
        <taxon>Anoplura</taxon>
        <taxon>Pediculidae</taxon>
        <taxon>Pediculus</taxon>
    </lineage>
</organism>
<dbReference type="STRING" id="121224.E0VQ33"/>
<dbReference type="CTD" id="8233607"/>
<feature type="compositionally biased region" description="Basic and acidic residues" evidence="2">
    <location>
        <begin position="157"/>
        <end position="168"/>
    </location>
</feature>
<reference evidence="3" key="1">
    <citation type="submission" date="2007-04" db="EMBL/GenBank/DDBJ databases">
        <title>Annotation of Pediculus humanus corporis strain USDA.</title>
        <authorList>
            <person name="Kirkness E."/>
            <person name="Hannick L."/>
            <person name="Hass B."/>
            <person name="Bruggner R."/>
            <person name="Lawson D."/>
            <person name="Bidwell S."/>
            <person name="Joardar V."/>
            <person name="Caler E."/>
            <person name="Walenz B."/>
            <person name="Inman J."/>
            <person name="Schobel S."/>
            <person name="Galinsky K."/>
            <person name="Amedeo P."/>
            <person name="Strausberg R."/>
        </authorList>
    </citation>
    <scope>NUCLEOTIDE SEQUENCE</scope>
    <source>
        <strain evidence="3">USDA</strain>
    </source>
</reference>
<protein>
    <recommendedName>
        <fullName evidence="6">Coiled-coil domain-containing protein</fullName>
    </recommendedName>
</protein>